<dbReference type="AlphaFoldDB" id="A0A348WA95"/>
<organism evidence="2 3">
    <name type="scientific">Roseovarius nubinhibens</name>
    <dbReference type="NCBI Taxonomy" id="314263"/>
    <lineage>
        <taxon>Bacteria</taxon>
        <taxon>Pseudomonadati</taxon>
        <taxon>Pseudomonadota</taxon>
        <taxon>Alphaproteobacteria</taxon>
        <taxon>Rhodobacterales</taxon>
        <taxon>Roseobacteraceae</taxon>
        <taxon>Roseovarius</taxon>
    </lineage>
</organism>
<feature type="transmembrane region" description="Helical" evidence="1">
    <location>
        <begin position="6"/>
        <end position="26"/>
    </location>
</feature>
<dbReference type="Pfam" id="PF03597">
    <property type="entry name" value="FixS"/>
    <property type="match status" value="1"/>
</dbReference>
<reference evidence="2 3" key="1">
    <citation type="journal article" date="2018" name="Nat. Biotechnol.">
        <title>A standardized bacterial taxonomy based on genome phylogeny substantially revises the tree of life.</title>
        <authorList>
            <person name="Parks D.H."/>
            <person name="Chuvochina M."/>
            <person name="Waite D.W."/>
            <person name="Rinke C."/>
            <person name="Skarshewski A."/>
            <person name="Chaumeil P.A."/>
            <person name="Hugenholtz P."/>
        </authorList>
    </citation>
    <scope>NUCLEOTIDE SEQUENCE [LARGE SCALE GENOMIC DNA]</scope>
    <source>
        <strain evidence="2">UBA9169</strain>
    </source>
</reference>
<comment type="caution">
    <text evidence="2">The sequence shown here is derived from an EMBL/GenBank/DDBJ whole genome shotgun (WGS) entry which is preliminary data.</text>
</comment>
<gene>
    <name evidence="2" type="primary">ccoS</name>
    <name evidence="2" type="ORF">DCS45_06200</name>
</gene>
<protein>
    <submittedName>
        <fullName evidence="2">Cbb3-type cytochrome oxidase assembly protein CcoS</fullName>
    </submittedName>
</protein>
<dbReference type="RefSeq" id="WP_216016650.1">
    <property type="nucleotide sequence ID" value="NZ_CAXAXR010000024.1"/>
</dbReference>
<evidence type="ECO:0000313" key="2">
    <source>
        <dbReference type="EMBL" id="HAR51457.1"/>
    </source>
</evidence>
<evidence type="ECO:0000256" key="1">
    <source>
        <dbReference type="SAM" id="Phobius"/>
    </source>
</evidence>
<evidence type="ECO:0000313" key="3">
    <source>
        <dbReference type="Proteomes" id="UP000264719"/>
    </source>
</evidence>
<dbReference type="NCBIfam" id="TIGR00847">
    <property type="entry name" value="ccoS"/>
    <property type="match status" value="1"/>
</dbReference>
<sequence length="52" mass="5784">MNVLAILIPVSVGLGLLGLAGFIWTLRSAQYDDADGSRQRLLDERWDDHPMS</sequence>
<name>A0A348WA95_9RHOB</name>
<dbReference type="Proteomes" id="UP000264719">
    <property type="component" value="Unassembled WGS sequence"/>
</dbReference>
<dbReference type="InterPro" id="IPR004714">
    <property type="entry name" value="Cyt_oxidase_maturation_cbb3"/>
</dbReference>
<dbReference type="EMBL" id="DMVW01000059">
    <property type="protein sequence ID" value="HAR51457.1"/>
    <property type="molecule type" value="Genomic_DNA"/>
</dbReference>
<keyword evidence="1" id="KW-0812">Transmembrane</keyword>
<proteinExistence type="predicted"/>
<keyword evidence="1" id="KW-0472">Membrane</keyword>
<keyword evidence="1" id="KW-1133">Transmembrane helix</keyword>
<accession>A0A348WA95</accession>